<feature type="compositionally biased region" description="Basic and acidic residues" evidence="1">
    <location>
        <begin position="347"/>
        <end position="362"/>
    </location>
</feature>
<feature type="region of interest" description="Disordered" evidence="1">
    <location>
        <begin position="322"/>
        <end position="362"/>
    </location>
</feature>
<gene>
    <name evidence="2" type="ORF">IV203_027247</name>
</gene>
<keyword evidence="3" id="KW-1185">Reference proteome</keyword>
<evidence type="ECO:0000313" key="2">
    <source>
        <dbReference type="EMBL" id="KAG7369501.1"/>
    </source>
</evidence>
<accession>A0A9K3LYM5</accession>
<feature type="compositionally biased region" description="Polar residues" evidence="1">
    <location>
        <begin position="67"/>
        <end position="76"/>
    </location>
</feature>
<proteinExistence type="predicted"/>
<organism evidence="2 3">
    <name type="scientific">Nitzschia inconspicua</name>
    <dbReference type="NCBI Taxonomy" id="303405"/>
    <lineage>
        <taxon>Eukaryota</taxon>
        <taxon>Sar</taxon>
        <taxon>Stramenopiles</taxon>
        <taxon>Ochrophyta</taxon>
        <taxon>Bacillariophyta</taxon>
        <taxon>Bacillariophyceae</taxon>
        <taxon>Bacillariophycidae</taxon>
        <taxon>Bacillariales</taxon>
        <taxon>Bacillariaceae</taxon>
        <taxon>Nitzschia</taxon>
    </lineage>
</organism>
<name>A0A9K3LYM5_9STRA</name>
<comment type="caution">
    <text evidence="2">The sequence shown here is derived from an EMBL/GenBank/DDBJ whole genome shotgun (WGS) entry which is preliminary data.</text>
</comment>
<dbReference type="Proteomes" id="UP000693970">
    <property type="component" value="Unassembled WGS sequence"/>
</dbReference>
<evidence type="ECO:0000313" key="3">
    <source>
        <dbReference type="Proteomes" id="UP000693970"/>
    </source>
</evidence>
<protein>
    <submittedName>
        <fullName evidence="2">Uncharacterized protein</fullName>
    </submittedName>
</protein>
<feature type="region of interest" description="Disordered" evidence="1">
    <location>
        <begin position="1"/>
        <end position="85"/>
    </location>
</feature>
<feature type="compositionally biased region" description="Low complexity" evidence="1">
    <location>
        <begin position="18"/>
        <end position="50"/>
    </location>
</feature>
<reference evidence="2" key="1">
    <citation type="journal article" date="2021" name="Sci. Rep.">
        <title>Diploid genomic architecture of Nitzschia inconspicua, an elite biomass production diatom.</title>
        <authorList>
            <person name="Oliver A."/>
            <person name="Podell S."/>
            <person name="Pinowska A."/>
            <person name="Traller J.C."/>
            <person name="Smith S.R."/>
            <person name="McClure R."/>
            <person name="Beliaev A."/>
            <person name="Bohutskyi P."/>
            <person name="Hill E.A."/>
            <person name="Rabines A."/>
            <person name="Zheng H."/>
            <person name="Allen L.Z."/>
            <person name="Kuo A."/>
            <person name="Grigoriev I.V."/>
            <person name="Allen A.E."/>
            <person name="Hazlebeck D."/>
            <person name="Allen E.E."/>
        </authorList>
    </citation>
    <scope>NUCLEOTIDE SEQUENCE</scope>
    <source>
        <strain evidence="2">Hildebrandi</strain>
    </source>
</reference>
<evidence type="ECO:0000256" key="1">
    <source>
        <dbReference type="SAM" id="MobiDB-lite"/>
    </source>
</evidence>
<dbReference type="EMBL" id="JAGRRH010000005">
    <property type="protein sequence ID" value="KAG7369501.1"/>
    <property type="molecule type" value="Genomic_DNA"/>
</dbReference>
<reference evidence="2" key="2">
    <citation type="submission" date="2021-04" db="EMBL/GenBank/DDBJ databases">
        <authorList>
            <person name="Podell S."/>
        </authorList>
    </citation>
    <scope>NUCLEOTIDE SEQUENCE</scope>
    <source>
        <strain evidence="2">Hildebrandi</strain>
    </source>
</reference>
<dbReference type="AlphaFoldDB" id="A0A9K3LYM5"/>
<sequence length="385" mass="42301">MKRGQLGKEIAMEDGMITTTTNNNKRRNSSSIKKSTKSTASSSASSAAISPDLAKWMASQQQQQQQMDSTVVNYGQDNNDDDDDSTVVSFQEFVESVVVDDSDMSTATRNNDESTSKKGGRQKGKGGALKSTTTTPSMRQQQLATANAQLDVLIPKLEQVLEEQSGRLDDILQVVQELLLVPSTVSFKQLFGSSRSSNFRLAWVGSDDAICHVGTGLHKVPLARLQEVFFIAKGNNRIELLEVIRLLGPFPNVKNTLQGRISDDASKNNGLVQIVMDSMVDGTGKEIMAGTADNVRRIDLQIQLITDKVLILVVPDTITTTTTGMEDGSVNNKFGARQQRQSSKQLVSKERPRRRNDPLQENGKHILVFVKEDDLDTKLDSLRVS</sequence>
<feature type="region of interest" description="Disordered" evidence="1">
    <location>
        <begin position="101"/>
        <end position="137"/>
    </location>
</feature>
<dbReference type="OrthoDB" id="46972at2759"/>